<reference evidence="1" key="1">
    <citation type="submission" date="2021-01" db="UniProtKB">
        <authorList>
            <consortium name="EnsemblPlants"/>
        </authorList>
    </citation>
    <scope>IDENTIFICATION</scope>
</reference>
<sequence>MVEEPKERLHKIPPVRGSIKRKIFRMLYEELKLALKWSTRCLREIILVNIQRDISRSSSKIYCVL</sequence>
<name>A0A7N0UAQ6_KALFE</name>
<organism evidence="1 2">
    <name type="scientific">Kalanchoe fedtschenkoi</name>
    <name type="common">Lavender scallops</name>
    <name type="synonym">South American air plant</name>
    <dbReference type="NCBI Taxonomy" id="63787"/>
    <lineage>
        <taxon>Eukaryota</taxon>
        <taxon>Viridiplantae</taxon>
        <taxon>Streptophyta</taxon>
        <taxon>Embryophyta</taxon>
        <taxon>Tracheophyta</taxon>
        <taxon>Spermatophyta</taxon>
        <taxon>Magnoliopsida</taxon>
        <taxon>eudicotyledons</taxon>
        <taxon>Gunneridae</taxon>
        <taxon>Pentapetalae</taxon>
        <taxon>Saxifragales</taxon>
        <taxon>Crassulaceae</taxon>
        <taxon>Kalanchoe</taxon>
    </lineage>
</organism>
<keyword evidence="2" id="KW-1185">Reference proteome</keyword>
<evidence type="ECO:0000313" key="1">
    <source>
        <dbReference type="EnsemblPlants" id="Kaladp0059s0250.1.v1.1"/>
    </source>
</evidence>
<dbReference type="Proteomes" id="UP000594263">
    <property type="component" value="Unplaced"/>
</dbReference>
<protein>
    <submittedName>
        <fullName evidence="1">Uncharacterized protein</fullName>
    </submittedName>
</protein>
<dbReference type="EnsemblPlants" id="Kaladp0059s0250.1.v1.1">
    <property type="protein sequence ID" value="Kaladp0059s0250.1.v1.1"/>
    <property type="gene ID" value="Kaladp0059s0250.v1.1"/>
</dbReference>
<proteinExistence type="predicted"/>
<dbReference type="Gramene" id="Kaladp0059s0250.1.v1.1">
    <property type="protein sequence ID" value="Kaladp0059s0250.1.v1.1"/>
    <property type="gene ID" value="Kaladp0059s0250.v1.1"/>
</dbReference>
<dbReference type="AlphaFoldDB" id="A0A7N0UAQ6"/>
<accession>A0A7N0UAQ6</accession>
<evidence type="ECO:0000313" key="2">
    <source>
        <dbReference type="Proteomes" id="UP000594263"/>
    </source>
</evidence>